<keyword evidence="2" id="KW-1185">Reference proteome</keyword>
<dbReference type="Gene3D" id="1.10.3420.10">
    <property type="entry name" value="putative ntp pyrophosphohydrolase like domain"/>
    <property type="match status" value="1"/>
</dbReference>
<protein>
    <submittedName>
        <fullName evidence="1">Uncharacterized protein</fullName>
    </submittedName>
</protein>
<name>B2ZXX5_9CAUD</name>
<dbReference type="Proteomes" id="UP000001034">
    <property type="component" value="Segment"/>
</dbReference>
<dbReference type="KEGG" id="vg:6369753"/>
<organism evidence="1 2">
    <name type="scientific">Ralstonia phage phiRSL1</name>
    <dbReference type="NCBI Taxonomy" id="1980924"/>
    <lineage>
        <taxon>Viruses</taxon>
        <taxon>Duplodnaviria</taxon>
        <taxon>Heunggongvirae</taxon>
        <taxon>Uroviricota</taxon>
        <taxon>Caudoviricetes</taxon>
        <taxon>Mieseafarmvirus</taxon>
        <taxon>Mieseafarmvirus RSL1</taxon>
    </lineage>
</organism>
<dbReference type="OrthoDB" id="14595at10239"/>
<dbReference type="InterPro" id="IPR023292">
    <property type="entry name" value="NTP_PyroPHydrolase-like_dom_sf"/>
</dbReference>
<dbReference type="RefSeq" id="YP_001949981.1">
    <property type="nucleotide sequence ID" value="NC_010811.2"/>
</dbReference>
<evidence type="ECO:0000313" key="1">
    <source>
        <dbReference type="EMBL" id="BAG41551.1"/>
    </source>
</evidence>
<dbReference type="GeneID" id="6369753"/>
<accession>B2ZXX5</accession>
<evidence type="ECO:0000313" key="2">
    <source>
        <dbReference type="Proteomes" id="UP000001034"/>
    </source>
</evidence>
<proteinExistence type="predicted"/>
<reference evidence="1 2" key="1">
    <citation type="journal article" date="2010" name="Virology">
        <title>A jumbo phage infecting the phytopathogen Ralstonia solanacearum defines a new lineage of the Myoviridae family.</title>
        <authorList>
            <person name="Yamada T."/>
            <person name="Satoh S."/>
            <person name="Ishikawa H."/>
            <person name="Fujiwara A."/>
            <person name="Kawasaki T."/>
            <person name="Fujie M."/>
            <person name="Ogata H."/>
        </authorList>
    </citation>
    <scope>NUCLEOTIDE SEQUENCE [LARGE SCALE GENOMIC DNA]</scope>
</reference>
<sequence>MNFDTYQQVVGRLAGEFGATGLPDHQYFQWAIARMNEIYSLPINRYPTLDHLNESPLDRIVKFAKTLQDEVDEGYEIAAALAVRLNVIESPTSGWSREDVHHVLVRAHAEVAGERVLDEKTQTKLVNVLHKAIHTPQHDDGTTELDRQILVMIADWLGDVNVYVRSEALKFGIPVEAVHAPIMGSNFTKLDENNEPIKNAMGKVEKGPNFVPPEAHIYATLFESASLSDQLDVETQKHTERLTTAMMGFADPMGEVLDAQTDEDQEDEDDGADFDY</sequence>
<dbReference type="EMBL" id="AB366653">
    <property type="protein sequence ID" value="BAG41551.1"/>
    <property type="molecule type" value="Genomic_DNA"/>
</dbReference>